<evidence type="ECO:0000313" key="1">
    <source>
        <dbReference type="EMBL" id="GAV50724.1"/>
    </source>
</evidence>
<gene>
    <name evidence="1" type="ORF">ZYGR_0Z01470</name>
</gene>
<proteinExistence type="predicted"/>
<dbReference type="AlphaFoldDB" id="A0A1Q3A4T1"/>
<organism evidence="1 2">
    <name type="scientific">Zygosaccharomyces rouxii</name>
    <dbReference type="NCBI Taxonomy" id="4956"/>
    <lineage>
        <taxon>Eukaryota</taxon>
        <taxon>Fungi</taxon>
        <taxon>Dikarya</taxon>
        <taxon>Ascomycota</taxon>
        <taxon>Saccharomycotina</taxon>
        <taxon>Saccharomycetes</taxon>
        <taxon>Saccharomycetales</taxon>
        <taxon>Saccharomycetaceae</taxon>
        <taxon>Zygosaccharomyces</taxon>
    </lineage>
</organism>
<dbReference type="EMBL" id="BDGX01000026">
    <property type="protein sequence ID" value="GAV50724.1"/>
    <property type="molecule type" value="Genomic_DNA"/>
</dbReference>
<evidence type="ECO:0000313" key="2">
    <source>
        <dbReference type="Proteomes" id="UP000187013"/>
    </source>
</evidence>
<dbReference type="eggNOG" id="ENOG502S35W">
    <property type="taxonomic scope" value="Eukaryota"/>
</dbReference>
<evidence type="ECO:0008006" key="3">
    <source>
        <dbReference type="Google" id="ProtNLM"/>
    </source>
</evidence>
<comment type="caution">
    <text evidence="1">The sequence shown here is derived from an EMBL/GenBank/DDBJ whole genome shotgun (WGS) entry which is preliminary data.</text>
</comment>
<dbReference type="OrthoDB" id="3991133at2759"/>
<protein>
    <recommendedName>
        <fullName evidence="3">Increased recombination centers protein 19</fullName>
    </recommendedName>
</protein>
<sequence>MAGRTILTRNAVINSTHTLIKCREKYLLPSLEVSDLPSFVRMAYRRLFRLQSFISNRKMVRDTYGEYLRYKFKKENYDTKRSIVVGDTPKAPLREEIRNSVMFVVKAVSHLPETKDSKFAIARDNTTCRQVLKNLLTIEYEKQSLIARYRPPTKRRDMVGPYQIYRKDFTHMQELNKSAQWRVFGEFDICTVYLNEILQTRL</sequence>
<dbReference type="Proteomes" id="UP000187013">
    <property type="component" value="Unassembled WGS sequence"/>
</dbReference>
<name>A0A1Q3A4T1_ZYGRO</name>
<accession>A0A1Q3A4T1</accession>
<reference evidence="1 2" key="1">
    <citation type="submission" date="2016-08" db="EMBL/GenBank/DDBJ databases">
        <title>Draft genome sequence of allopolyploid Zygosaccharomyces rouxii.</title>
        <authorList>
            <person name="Watanabe J."/>
            <person name="Uehara K."/>
            <person name="Mogi Y."/>
            <person name="Tsukioka Y."/>
        </authorList>
    </citation>
    <scope>NUCLEOTIDE SEQUENCE [LARGE SCALE GENOMIC DNA]</scope>
    <source>
        <strain evidence="1 2">NBRC 110957</strain>
    </source>
</reference>